<dbReference type="Proteomes" id="UP000178577">
    <property type="component" value="Unassembled WGS sequence"/>
</dbReference>
<gene>
    <name evidence="2" type="ORF">A2693_03465</name>
</gene>
<accession>A0A1F5G7C3</accession>
<feature type="domain" description="Mannosylglycerate hydrolase MGH1-like glycoside hydrolase" evidence="1">
    <location>
        <begin position="144"/>
        <end position="363"/>
    </location>
</feature>
<name>A0A1F5G7C3_9BACT</name>
<dbReference type="SUPFAM" id="SSF48208">
    <property type="entry name" value="Six-hairpin glycosidases"/>
    <property type="match status" value="1"/>
</dbReference>
<dbReference type="InterPro" id="IPR054491">
    <property type="entry name" value="MGH1-like_GH"/>
</dbReference>
<sequence length="411" mass="46580">MASPEVIERIRQQAVKQLPGLVTEEGYPASAEGRFRNAIFTRDYCTFGLLALEKPQNGELPIILEGIKTSLETSARHQGMKYDPTTCETPCEMPHEMHGETSNQERLAEIKRNGGPVIEINGHLEMITYWARDVNGLWNSLFSRYVLLTGDWTFRDKLWSNLEASVRWLAEEGDIDGDLLIEGPHNQWWKDSETSLVDEQGRMPLDPVATLDVNSFAYLSDILSADLYESKGNLRMAQMLRERALERRRLINKLFWIEDFGLYAPAIDAAKKPISIQTSDSVFPLWVGIPDSQRAERVVARLVQPDLLTMWGLRTRSRHSTKYDPGEYQNGNVWFQLAAIAAAGCERYGLTQEAVVFDDCVYRTSSELGFPELSEVDDQNNVFPYRENGVPVACNPQTWVIGGVLNRTASR</sequence>
<evidence type="ECO:0000313" key="3">
    <source>
        <dbReference type="Proteomes" id="UP000178577"/>
    </source>
</evidence>
<reference evidence="2 3" key="1">
    <citation type="journal article" date="2016" name="Nat. Commun.">
        <title>Thousands of microbial genomes shed light on interconnected biogeochemical processes in an aquifer system.</title>
        <authorList>
            <person name="Anantharaman K."/>
            <person name="Brown C.T."/>
            <person name="Hug L.A."/>
            <person name="Sharon I."/>
            <person name="Castelle C.J."/>
            <person name="Probst A.J."/>
            <person name="Thomas B.C."/>
            <person name="Singh A."/>
            <person name="Wilkins M.J."/>
            <person name="Karaoz U."/>
            <person name="Brodie E.L."/>
            <person name="Williams K.H."/>
            <person name="Hubbard S.S."/>
            <person name="Banfield J.F."/>
        </authorList>
    </citation>
    <scope>NUCLEOTIDE SEQUENCE [LARGE SCALE GENOMIC DNA]</scope>
</reference>
<comment type="caution">
    <text evidence="2">The sequence shown here is derived from an EMBL/GenBank/DDBJ whole genome shotgun (WGS) entry which is preliminary data.</text>
</comment>
<proteinExistence type="predicted"/>
<dbReference type="Pfam" id="PF22422">
    <property type="entry name" value="MGH1-like_GH"/>
    <property type="match status" value="1"/>
</dbReference>
<dbReference type="GO" id="GO:0005975">
    <property type="term" value="P:carbohydrate metabolic process"/>
    <property type="evidence" value="ECO:0007669"/>
    <property type="project" value="InterPro"/>
</dbReference>
<protein>
    <recommendedName>
        <fullName evidence="1">Mannosylglycerate hydrolase MGH1-like glycoside hydrolase domain-containing protein</fullName>
    </recommendedName>
</protein>
<dbReference type="InterPro" id="IPR012341">
    <property type="entry name" value="6hp_glycosidase-like_sf"/>
</dbReference>
<evidence type="ECO:0000259" key="1">
    <source>
        <dbReference type="Pfam" id="PF22422"/>
    </source>
</evidence>
<dbReference type="AlphaFoldDB" id="A0A1F5G7C3"/>
<dbReference type="InterPro" id="IPR008928">
    <property type="entry name" value="6-hairpin_glycosidase_sf"/>
</dbReference>
<evidence type="ECO:0000313" key="2">
    <source>
        <dbReference type="EMBL" id="OGD87758.1"/>
    </source>
</evidence>
<dbReference type="EMBL" id="MFAY01000054">
    <property type="protein sequence ID" value="OGD87758.1"/>
    <property type="molecule type" value="Genomic_DNA"/>
</dbReference>
<dbReference type="Gene3D" id="1.50.10.10">
    <property type="match status" value="1"/>
</dbReference>
<organism evidence="2 3">
    <name type="scientific">Candidatus Curtissbacteria bacterium RIFCSPHIGHO2_01_FULL_40_12</name>
    <dbReference type="NCBI Taxonomy" id="1797710"/>
    <lineage>
        <taxon>Bacteria</taxon>
        <taxon>Candidatus Curtissiibacteriota</taxon>
    </lineage>
</organism>